<dbReference type="InterPro" id="IPR049676">
    <property type="entry name" value="QatC"/>
</dbReference>
<proteinExistence type="predicted"/>
<sequence>MTELRFHVYDHAVPDRRDAGRIDVLLYGPRPVHPGTGSIGHTLEAESARLGVRADPAAFDFLSIALAVTAADTFVNRDALADNAWVRSLDLDIPVARPDLWRDVARPLEKALGFLSGDLWSLSFRANGKAAPSIGHINRLRRHIDLNAADAVCLFSGGLDSMIGASELIREGHTPLLVSHAYRGDKSYQAKVAPRLGRAVPRFSANANPVFHRLPGGEQNDTTMRTRSLNFLAFGALCATALCSIRPRQEQITLHVPENGFIALNAPLTRRRIGSHSTRTTHPHFLNQIQSVFDAVGIPVRLENRYRHMTKGEMLARLAPDDESKAVALATVSCGKWKRKSLQCGHCVPCLIRGAAFYAAGIEDTTRYQYTLPQVWEKPDIRDDLIAMLAATAPRVRSPRHYAISSGPLPEDRLERDGWFGVLDRGLREVGAYLDHRGFPV</sequence>
<reference evidence="1 2" key="1">
    <citation type="submission" date="2017-08" db="EMBL/GenBank/DDBJ databases">
        <title>Infants hospitalized years apart are colonized by the same room-sourced microbial strains.</title>
        <authorList>
            <person name="Brooks B."/>
            <person name="Olm M.R."/>
            <person name="Firek B.A."/>
            <person name="Baker R."/>
            <person name="Thomas B.C."/>
            <person name="Morowitz M.J."/>
            <person name="Banfield J.F."/>
        </authorList>
    </citation>
    <scope>NUCLEOTIDE SEQUENCE [LARGE SCALE GENOMIC DNA]</scope>
    <source>
        <strain evidence="1">S2_005_003_R2_43</strain>
    </source>
</reference>
<organism evidence="1 2">
    <name type="scientific">Ancylobacter novellus</name>
    <name type="common">Thiobacillus novellus</name>
    <dbReference type="NCBI Taxonomy" id="921"/>
    <lineage>
        <taxon>Bacteria</taxon>
        <taxon>Pseudomonadati</taxon>
        <taxon>Pseudomonadota</taxon>
        <taxon>Alphaproteobacteria</taxon>
        <taxon>Hyphomicrobiales</taxon>
        <taxon>Xanthobacteraceae</taxon>
        <taxon>Ancylobacter</taxon>
    </lineage>
</organism>
<dbReference type="InterPro" id="IPR014729">
    <property type="entry name" value="Rossmann-like_a/b/a_fold"/>
</dbReference>
<gene>
    <name evidence="1" type="ORF">DI565_16435</name>
</gene>
<evidence type="ECO:0000313" key="2">
    <source>
        <dbReference type="Proteomes" id="UP000249577"/>
    </source>
</evidence>
<dbReference type="AlphaFoldDB" id="A0A2W5KAD8"/>
<accession>A0A2W5KAD8</accession>
<dbReference type="NCBIfam" id="NF041925">
    <property type="entry name" value="QatC"/>
    <property type="match status" value="1"/>
</dbReference>
<comment type="caution">
    <text evidence="1">The sequence shown here is derived from an EMBL/GenBank/DDBJ whole genome shotgun (WGS) entry which is preliminary data.</text>
</comment>
<name>A0A2W5KAD8_ANCNO</name>
<evidence type="ECO:0000313" key="1">
    <source>
        <dbReference type="EMBL" id="PZQ12408.1"/>
    </source>
</evidence>
<dbReference type="EMBL" id="QFPN01000009">
    <property type="protein sequence ID" value="PZQ12408.1"/>
    <property type="molecule type" value="Genomic_DNA"/>
</dbReference>
<dbReference type="Gene3D" id="3.40.50.620">
    <property type="entry name" value="HUPs"/>
    <property type="match status" value="1"/>
</dbReference>
<dbReference type="Proteomes" id="UP000249577">
    <property type="component" value="Unassembled WGS sequence"/>
</dbReference>
<protein>
    <submittedName>
        <fullName evidence="1">Uncharacterized protein</fullName>
    </submittedName>
</protein>